<reference evidence="5 6" key="1">
    <citation type="journal article" date="2009" name="Nature">
        <title>The Sorghum bicolor genome and the diversification of grasses.</title>
        <authorList>
            <person name="Paterson A.H."/>
            <person name="Bowers J.E."/>
            <person name="Bruggmann R."/>
            <person name="Dubchak I."/>
            <person name="Grimwood J."/>
            <person name="Gundlach H."/>
            <person name="Haberer G."/>
            <person name="Hellsten U."/>
            <person name="Mitros T."/>
            <person name="Poliakov A."/>
            <person name="Schmutz J."/>
            <person name="Spannagl M."/>
            <person name="Tang H."/>
            <person name="Wang X."/>
            <person name="Wicker T."/>
            <person name="Bharti A.K."/>
            <person name="Chapman J."/>
            <person name="Feltus F.A."/>
            <person name="Gowik U."/>
            <person name="Grigoriev I.V."/>
            <person name="Lyons E."/>
            <person name="Maher C.A."/>
            <person name="Martis M."/>
            <person name="Narechania A."/>
            <person name="Otillar R.P."/>
            <person name="Penning B.W."/>
            <person name="Salamov A.A."/>
            <person name="Wang Y."/>
            <person name="Zhang L."/>
            <person name="Carpita N.C."/>
            <person name="Freeling M."/>
            <person name="Gingle A.R."/>
            <person name="Hash C.T."/>
            <person name="Keller B."/>
            <person name="Klein P."/>
            <person name="Kresovich S."/>
            <person name="McCann M.C."/>
            <person name="Ming R."/>
            <person name="Peterson D.G."/>
            <person name="Mehboob-ur-Rahman"/>
            <person name="Ware D."/>
            <person name="Westhoff P."/>
            <person name="Mayer K.F."/>
            <person name="Messing J."/>
            <person name="Rokhsar D.S."/>
        </authorList>
    </citation>
    <scope>NUCLEOTIDE SEQUENCE [LARGE SCALE GENOMIC DNA]</scope>
    <source>
        <strain evidence="6">cv. BTx623</strain>
    </source>
</reference>
<keyword evidence="2" id="KW-0325">Glycoprotein</keyword>
<dbReference type="OrthoDB" id="59415at2759"/>
<dbReference type="Pfam" id="PF03767">
    <property type="entry name" value="Acid_phosphat_B"/>
    <property type="match status" value="1"/>
</dbReference>
<dbReference type="PANTHER" id="PTHR31284:SF9">
    <property type="entry name" value="HAD SUPERFAMILY, SUBFAMILY IIIB ACID PHOSPHATASE"/>
    <property type="match status" value="1"/>
</dbReference>
<dbReference type="Gene3D" id="3.40.50.1000">
    <property type="entry name" value="HAD superfamily/HAD-like"/>
    <property type="match status" value="1"/>
</dbReference>
<dbReference type="InterPro" id="IPR023214">
    <property type="entry name" value="HAD_sf"/>
</dbReference>
<protein>
    <recommendedName>
        <fullName evidence="7">Acid phosphatase</fullName>
    </recommendedName>
</protein>
<proteinExistence type="inferred from homology"/>
<accession>A0A1B6QNE4</accession>
<sequence>MLTSGIAPMASRTIAPWRQVMMLLALLPHLFLSAPAVVVARQWQCLWPGQAPDDAGCLSWRVMVEANNARGWRTVPAQCVGYVNGYMTRGQYQRDLAGVMEQASAYADEIAADADADGLDAWVFDIDDTCLSNLLYYEAKQFGAYDPSAFKAWASREACPGIRPVLGLFTTLLDKGFKVFLLSGRDEETLGSCTAANLEAEGFSGYERLIMRTPEYRGQSSSIFKSAIRRQLVDEGYRIRGNVGDQWSDLQGDSAGDRVFKIPNPMYFVP</sequence>
<comment type="similarity">
    <text evidence="3">Belongs to the APS1/VSP family.</text>
</comment>
<dbReference type="FunCoup" id="A0A1B6QNE4">
    <property type="interactions" value="3"/>
</dbReference>
<dbReference type="PANTHER" id="PTHR31284">
    <property type="entry name" value="ACID PHOSPHATASE-LIKE PROTEIN"/>
    <property type="match status" value="1"/>
</dbReference>
<evidence type="ECO:0000256" key="3">
    <source>
        <dbReference type="PIRNR" id="PIRNR002674"/>
    </source>
</evidence>
<evidence type="ECO:0000313" key="5">
    <source>
        <dbReference type="EMBL" id="KXG39440.1"/>
    </source>
</evidence>
<dbReference type="InterPro" id="IPR010028">
    <property type="entry name" value="Acid_phosphatase_pln"/>
</dbReference>
<evidence type="ECO:0000256" key="2">
    <source>
        <dbReference type="ARBA" id="ARBA00023180"/>
    </source>
</evidence>
<dbReference type="InterPro" id="IPR036412">
    <property type="entry name" value="HAD-like_sf"/>
</dbReference>
<keyword evidence="6" id="KW-1185">Reference proteome</keyword>
<evidence type="ECO:0000313" key="6">
    <source>
        <dbReference type="Proteomes" id="UP000000768"/>
    </source>
</evidence>
<dbReference type="eggNOG" id="ENOG502QR0V">
    <property type="taxonomic scope" value="Eukaryota"/>
</dbReference>
<organism evidence="5 6">
    <name type="scientific">Sorghum bicolor</name>
    <name type="common">Sorghum</name>
    <name type="synonym">Sorghum vulgare</name>
    <dbReference type="NCBI Taxonomy" id="4558"/>
    <lineage>
        <taxon>Eukaryota</taxon>
        <taxon>Viridiplantae</taxon>
        <taxon>Streptophyta</taxon>
        <taxon>Embryophyta</taxon>
        <taxon>Tracheophyta</taxon>
        <taxon>Spermatophyta</taxon>
        <taxon>Magnoliopsida</taxon>
        <taxon>Liliopsida</taxon>
        <taxon>Poales</taxon>
        <taxon>Poaceae</taxon>
        <taxon>PACMAD clade</taxon>
        <taxon>Panicoideae</taxon>
        <taxon>Andropogonodae</taxon>
        <taxon>Andropogoneae</taxon>
        <taxon>Sorghinae</taxon>
        <taxon>Sorghum</taxon>
    </lineage>
</organism>
<dbReference type="AlphaFoldDB" id="A0A1B6QNE4"/>
<feature type="signal peptide" evidence="4">
    <location>
        <begin position="1"/>
        <end position="40"/>
    </location>
</feature>
<feature type="chain" id="PRO_5008589831" description="Acid phosphatase" evidence="4">
    <location>
        <begin position="41"/>
        <end position="270"/>
    </location>
</feature>
<evidence type="ECO:0000256" key="1">
    <source>
        <dbReference type="ARBA" id="ARBA00022729"/>
    </source>
</evidence>
<dbReference type="EMBL" id="CM000760">
    <property type="protein sequence ID" value="KXG39440.1"/>
    <property type="molecule type" value="Genomic_DNA"/>
</dbReference>
<dbReference type="InterPro" id="IPR014403">
    <property type="entry name" value="APS1/VSP"/>
</dbReference>
<evidence type="ECO:0000256" key="4">
    <source>
        <dbReference type="SAM" id="SignalP"/>
    </source>
</evidence>
<dbReference type="GO" id="GO:0003993">
    <property type="term" value="F:acid phosphatase activity"/>
    <property type="evidence" value="ECO:0007669"/>
    <property type="project" value="InterPro"/>
</dbReference>
<keyword evidence="1 4" id="KW-0732">Signal</keyword>
<evidence type="ECO:0008006" key="7">
    <source>
        <dbReference type="Google" id="ProtNLM"/>
    </source>
</evidence>
<dbReference type="Proteomes" id="UP000000768">
    <property type="component" value="Chromosome 1"/>
</dbReference>
<dbReference type="OMA" id="HYHESGE"/>
<dbReference type="STRING" id="4558.A0A1B6QNE4"/>
<name>A0A1B6QNE4_SORBI</name>
<dbReference type="Gramene" id="KXG39440">
    <property type="protein sequence ID" value="KXG39440"/>
    <property type="gene ID" value="SORBI_3001G382900"/>
</dbReference>
<dbReference type="InterPro" id="IPR005519">
    <property type="entry name" value="Acid_phosphat_B-like"/>
</dbReference>
<dbReference type="NCBIfam" id="TIGR01675">
    <property type="entry name" value="plant-AP"/>
    <property type="match status" value="1"/>
</dbReference>
<dbReference type="InParanoid" id="A0A1B6QNE4"/>
<dbReference type="PIRSF" id="PIRSF002674">
    <property type="entry name" value="VSP"/>
    <property type="match status" value="1"/>
</dbReference>
<reference evidence="6" key="2">
    <citation type="journal article" date="2018" name="Plant J.">
        <title>The Sorghum bicolor reference genome: improved assembly, gene annotations, a transcriptome atlas, and signatures of genome organization.</title>
        <authorList>
            <person name="McCormick R.F."/>
            <person name="Truong S.K."/>
            <person name="Sreedasyam A."/>
            <person name="Jenkins J."/>
            <person name="Shu S."/>
            <person name="Sims D."/>
            <person name="Kennedy M."/>
            <person name="Amirebrahimi M."/>
            <person name="Weers B.D."/>
            <person name="McKinley B."/>
            <person name="Mattison A."/>
            <person name="Morishige D.T."/>
            <person name="Grimwood J."/>
            <person name="Schmutz J."/>
            <person name="Mullet J.E."/>
        </authorList>
    </citation>
    <scope>NUCLEOTIDE SEQUENCE [LARGE SCALE GENOMIC DNA]</scope>
    <source>
        <strain evidence="6">cv. BTx623</strain>
    </source>
</reference>
<gene>
    <name evidence="5" type="ORF">SORBI_3001G382900</name>
</gene>
<dbReference type="SUPFAM" id="SSF56784">
    <property type="entry name" value="HAD-like"/>
    <property type="match status" value="1"/>
</dbReference>